<dbReference type="AlphaFoldDB" id="A0A482WQS6"/>
<dbReference type="EMBL" id="QKKF02027369">
    <property type="protein sequence ID" value="RZF35873.1"/>
    <property type="molecule type" value="Genomic_DNA"/>
</dbReference>
<protein>
    <submittedName>
        <fullName evidence="1">Uncharacterized protein</fullName>
    </submittedName>
</protein>
<proteinExistence type="predicted"/>
<reference evidence="1 2" key="1">
    <citation type="journal article" date="2017" name="Gigascience">
        <title>Genome sequence of the small brown planthopper, Laodelphax striatellus.</title>
        <authorList>
            <person name="Zhu J."/>
            <person name="Jiang F."/>
            <person name="Wang X."/>
            <person name="Yang P."/>
            <person name="Bao Y."/>
            <person name="Zhao W."/>
            <person name="Wang W."/>
            <person name="Lu H."/>
            <person name="Wang Q."/>
            <person name="Cui N."/>
            <person name="Li J."/>
            <person name="Chen X."/>
            <person name="Luo L."/>
            <person name="Yu J."/>
            <person name="Kang L."/>
            <person name="Cui F."/>
        </authorList>
    </citation>
    <scope>NUCLEOTIDE SEQUENCE [LARGE SCALE GENOMIC DNA]</scope>
    <source>
        <strain evidence="1">Lst14</strain>
    </source>
</reference>
<dbReference type="Proteomes" id="UP000291343">
    <property type="component" value="Unassembled WGS sequence"/>
</dbReference>
<name>A0A482WQS6_LAOST</name>
<gene>
    <name evidence="1" type="ORF">LSTR_LSTR015409</name>
</gene>
<evidence type="ECO:0000313" key="1">
    <source>
        <dbReference type="EMBL" id="RZF35873.1"/>
    </source>
</evidence>
<dbReference type="InParanoid" id="A0A482WQS6"/>
<evidence type="ECO:0000313" key="2">
    <source>
        <dbReference type="Proteomes" id="UP000291343"/>
    </source>
</evidence>
<accession>A0A482WQS6</accession>
<organism evidence="1 2">
    <name type="scientific">Laodelphax striatellus</name>
    <name type="common">Small brown planthopper</name>
    <name type="synonym">Delphax striatella</name>
    <dbReference type="NCBI Taxonomy" id="195883"/>
    <lineage>
        <taxon>Eukaryota</taxon>
        <taxon>Metazoa</taxon>
        <taxon>Ecdysozoa</taxon>
        <taxon>Arthropoda</taxon>
        <taxon>Hexapoda</taxon>
        <taxon>Insecta</taxon>
        <taxon>Pterygota</taxon>
        <taxon>Neoptera</taxon>
        <taxon>Paraneoptera</taxon>
        <taxon>Hemiptera</taxon>
        <taxon>Auchenorrhyncha</taxon>
        <taxon>Fulgoroidea</taxon>
        <taxon>Delphacidae</taxon>
        <taxon>Criomorphinae</taxon>
        <taxon>Laodelphax</taxon>
    </lineage>
</organism>
<sequence length="77" mass="8641">MHPIERDMDNAIETARSNSAACSSAAVNPLCDKTKVPRQAHLKMKFTGHRNARYSSFDSFVTPIFNCAEEEPGLEWI</sequence>
<keyword evidence="2" id="KW-1185">Reference proteome</keyword>
<comment type="caution">
    <text evidence="1">The sequence shown here is derived from an EMBL/GenBank/DDBJ whole genome shotgun (WGS) entry which is preliminary data.</text>
</comment>